<keyword evidence="3" id="KW-1185">Reference proteome</keyword>
<protein>
    <submittedName>
        <fullName evidence="2">Uncharacterized protein</fullName>
    </submittedName>
</protein>
<feature type="compositionally biased region" description="Polar residues" evidence="1">
    <location>
        <begin position="27"/>
        <end position="36"/>
    </location>
</feature>
<dbReference type="Proteomes" id="UP001152622">
    <property type="component" value="Chromosome 7"/>
</dbReference>
<evidence type="ECO:0000313" key="2">
    <source>
        <dbReference type="EMBL" id="KAJ8353733.1"/>
    </source>
</evidence>
<comment type="caution">
    <text evidence="2">The sequence shown here is derived from an EMBL/GenBank/DDBJ whole genome shotgun (WGS) entry which is preliminary data.</text>
</comment>
<evidence type="ECO:0000256" key="1">
    <source>
        <dbReference type="SAM" id="MobiDB-lite"/>
    </source>
</evidence>
<proteinExistence type="predicted"/>
<organism evidence="2 3">
    <name type="scientific">Synaphobranchus kaupii</name>
    <name type="common">Kaup's arrowtooth eel</name>
    <dbReference type="NCBI Taxonomy" id="118154"/>
    <lineage>
        <taxon>Eukaryota</taxon>
        <taxon>Metazoa</taxon>
        <taxon>Chordata</taxon>
        <taxon>Craniata</taxon>
        <taxon>Vertebrata</taxon>
        <taxon>Euteleostomi</taxon>
        <taxon>Actinopterygii</taxon>
        <taxon>Neopterygii</taxon>
        <taxon>Teleostei</taxon>
        <taxon>Anguilliformes</taxon>
        <taxon>Synaphobranchidae</taxon>
        <taxon>Synaphobranchus</taxon>
    </lineage>
</organism>
<reference evidence="2" key="1">
    <citation type="journal article" date="2023" name="Science">
        <title>Genome structures resolve the early diversification of teleost fishes.</title>
        <authorList>
            <person name="Parey E."/>
            <person name="Louis A."/>
            <person name="Montfort J."/>
            <person name="Bouchez O."/>
            <person name="Roques C."/>
            <person name="Iampietro C."/>
            <person name="Lluch J."/>
            <person name="Castinel A."/>
            <person name="Donnadieu C."/>
            <person name="Desvignes T."/>
            <person name="Floi Bucao C."/>
            <person name="Jouanno E."/>
            <person name="Wen M."/>
            <person name="Mejri S."/>
            <person name="Dirks R."/>
            <person name="Jansen H."/>
            <person name="Henkel C."/>
            <person name="Chen W.J."/>
            <person name="Zahm M."/>
            <person name="Cabau C."/>
            <person name="Klopp C."/>
            <person name="Thompson A.W."/>
            <person name="Robinson-Rechavi M."/>
            <person name="Braasch I."/>
            <person name="Lecointre G."/>
            <person name="Bobe J."/>
            <person name="Postlethwait J.H."/>
            <person name="Berthelot C."/>
            <person name="Roest Crollius H."/>
            <person name="Guiguen Y."/>
        </authorList>
    </citation>
    <scope>NUCLEOTIDE SEQUENCE</scope>
    <source>
        <strain evidence="2">WJC10195</strain>
    </source>
</reference>
<feature type="region of interest" description="Disordered" evidence="1">
    <location>
        <begin position="76"/>
        <end position="126"/>
    </location>
</feature>
<sequence length="149" mass="16153">MVPCRTPVTPPFTSALPRASTWQRCNNVNTFHSATRPQRDRGPPIHTSPDGKDPAGEKKKKGASFSGFLVLLGPIERRSGGKYQPIPDGPPSPGPPAFVRGQTRRAWRKPQDGGEEAGCRTGSNQADRHALITRFPRLPQPAPDEALSV</sequence>
<gene>
    <name evidence="2" type="ORF">SKAU_G00213000</name>
</gene>
<evidence type="ECO:0000313" key="3">
    <source>
        <dbReference type="Proteomes" id="UP001152622"/>
    </source>
</evidence>
<dbReference type="EMBL" id="JAINUF010000007">
    <property type="protein sequence ID" value="KAJ8353733.1"/>
    <property type="molecule type" value="Genomic_DNA"/>
</dbReference>
<feature type="region of interest" description="Disordered" evidence="1">
    <location>
        <begin position="27"/>
        <end position="64"/>
    </location>
</feature>
<feature type="compositionally biased region" description="Pro residues" evidence="1">
    <location>
        <begin position="87"/>
        <end position="96"/>
    </location>
</feature>
<name>A0A9Q1IV80_SYNKA</name>
<dbReference type="AlphaFoldDB" id="A0A9Q1IV80"/>
<accession>A0A9Q1IV80</accession>
<feature type="compositionally biased region" description="Basic and acidic residues" evidence="1">
    <location>
        <begin position="37"/>
        <end position="57"/>
    </location>
</feature>